<feature type="transmembrane region" description="Helical" evidence="6">
    <location>
        <begin position="236"/>
        <end position="264"/>
    </location>
</feature>
<keyword evidence="4 6" id="KW-1133">Transmembrane helix</keyword>
<feature type="transmembrane region" description="Helical" evidence="6">
    <location>
        <begin position="324"/>
        <end position="342"/>
    </location>
</feature>
<feature type="transmembrane region" description="Helical" evidence="6">
    <location>
        <begin position="175"/>
        <end position="196"/>
    </location>
</feature>
<dbReference type="PANTHER" id="PTHR37693:SF1">
    <property type="entry name" value="INTEGRAL MEMBRANE PROTEIN"/>
    <property type="match status" value="1"/>
</dbReference>
<feature type="transmembrane region" description="Helical" evidence="6">
    <location>
        <begin position="45"/>
        <end position="64"/>
    </location>
</feature>
<comment type="caution">
    <text evidence="7">The sequence shown here is derived from an EMBL/GenBank/DDBJ whole genome shotgun (WGS) entry which is preliminary data.</text>
</comment>
<keyword evidence="2" id="KW-1003">Cell membrane</keyword>
<feature type="transmembrane region" description="Helical" evidence="6">
    <location>
        <begin position="276"/>
        <end position="294"/>
    </location>
</feature>
<keyword evidence="3 6" id="KW-0812">Transmembrane</keyword>
<protein>
    <recommendedName>
        <fullName evidence="8">Lysylphosphatidylglycerol synthase TM region</fullName>
    </recommendedName>
</protein>
<reference evidence="7" key="1">
    <citation type="submission" date="2019-08" db="EMBL/GenBank/DDBJ databases">
        <authorList>
            <person name="Kucharzyk K."/>
            <person name="Murdoch R.W."/>
            <person name="Higgins S."/>
            <person name="Loffler F."/>
        </authorList>
    </citation>
    <scope>NUCLEOTIDE SEQUENCE</scope>
</reference>
<evidence type="ECO:0000256" key="3">
    <source>
        <dbReference type="ARBA" id="ARBA00022692"/>
    </source>
</evidence>
<feature type="transmembrane region" description="Helical" evidence="6">
    <location>
        <begin position="12"/>
        <end position="33"/>
    </location>
</feature>
<sequence>MAAENKKSFLKYFSTWRILIPIALGLSISGYMIGRTFDVDLLSQLDWGVKTVIWLLLAILCLLLRDFMNMLRLRILTLGKLSWTKSFQNIMLWEFGTTVMPAFIGGAGVALITIHKDGVELGRSTAVVMIASLLDELYFIVLIPVLLLIGCVGSACGNPTVAGVTPGLVFWGGYIYLSCLALFLSVSIFFLPRFFAKLLRRIFSLKILRRWKGRANRMGRDLHACSREMRGKHFGFWLRIFVVTMVAWTARLFIINCLVMAFMPGADHYDLFSRQLYMWVIMLASPTPGASGIAEWIFSDYLGVFVIAGLAPVLALVWRLLTFYYYLIAGSLIMPVWIRRVFK</sequence>
<dbReference type="GO" id="GO:0005886">
    <property type="term" value="C:plasma membrane"/>
    <property type="evidence" value="ECO:0007669"/>
    <property type="project" value="UniProtKB-SubCell"/>
</dbReference>
<evidence type="ECO:0000256" key="2">
    <source>
        <dbReference type="ARBA" id="ARBA00022475"/>
    </source>
</evidence>
<name>A0A644WFJ2_9ZZZZ</name>
<evidence type="ECO:0000256" key="5">
    <source>
        <dbReference type="ARBA" id="ARBA00023136"/>
    </source>
</evidence>
<dbReference type="Pfam" id="PF03706">
    <property type="entry name" value="LPG_synthase_TM"/>
    <property type="match status" value="1"/>
</dbReference>
<organism evidence="7">
    <name type="scientific">bioreactor metagenome</name>
    <dbReference type="NCBI Taxonomy" id="1076179"/>
    <lineage>
        <taxon>unclassified sequences</taxon>
        <taxon>metagenomes</taxon>
        <taxon>ecological metagenomes</taxon>
    </lineage>
</organism>
<dbReference type="InterPro" id="IPR022791">
    <property type="entry name" value="L-PG_synthase/AglD"/>
</dbReference>
<gene>
    <name evidence="7" type="ORF">SDC9_48616</name>
</gene>
<dbReference type="NCBIfam" id="TIGR00374">
    <property type="entry name" value="flippase-like domain"/>
    <property type="match status" value="1"/>
</dbReference>
<evidence type="ECO:0000256" key="1">
    <source>
        <dbReference type="ARBA" id="ARBA00004651"/>
    </source>
</evidence>
<keyword evidence="5 6" id="KW-0472">Membrane</keyword>
<dbReference type="AlphaFoldDB" id="A0A644WFJ2"/>
<evidence type="ECO:0000313" key="7">
    <source>
        <dbReference type="EMBL" id="MPM02369.1"/>
    </source>
</evidence>
<evidence type="ECO:0000256" key="4">
    <source>
        <dbReference type="ARBA" id="ARBA00022989"/>
    </source>
</evidence>
<dbReference type="PANTHER" id="PTHR37693">
    <property type="entry name" value="PHOSPHATIDYLGLYCEROL LYSYLTRANSFERASE"/>
    <property type="match status" value="1"/>
</dbReference>
<feature type="transmembrane region" description="Helical" evidence="6">
    <location>
        <begin position="137"/>
        <end position="155"/>
    </location>
</feature>
<accession>A0A644WFJ2</accession>
<dbReference type="EMBL" id="VSSQ01000863">
    <property type="protein sequence ID" value="MPM02369.1"/>
    <property type="molecule type" value="Genomic_DNA"/>
</dbReference>
<comment type="subcellular location">
    <subcellularLocation>
        <location evidence="1">Cell membrane</location>
        <topology evidence="1">Multi-pass membrane protein</topology>
    </subcellularLocation>
</comment>
<evidence type="ECO:0008006" key="8">
    <source>
        <dbReference type="Google" id="ProtNLM"/>
    </source>
</evidence>
<proteinExistence type="predicted"/>
<evidence type="ECO:0000256" key="6">
    <source>
        <dbReference type="SAM" id="Phobius"/>
    </source>
</evidence>